<dbReference type="PANTHER" id="PTHR47201">
    <property type="entry name" value="BNAC09G30780D PROTEIN"/>
    <property type="match status" value="1"/>
</dbReference>
<dbReference type="GO" id="GO:0080008">
    <property type="term" value="C:Cul4-RING E3 ubiquitin ligase complex"/>
    <property type="evidence" value="ECO:0007669"/>
    <property type="project" value="InterPro"/>
</dbReference>
<dbReference type="InterPro" id="IPR036322">
    <property type="entry name" value="WD40_repeat_dom_sf"/>
</dbReference>
<dbReference type="InterPro" id="IPR032675">
    <property type="entry name" value="LRR_dom_sf"/>
</dbReference>
<keyword evidence="1" id="KW-0677">Repeat</keyword>
<dbReference type="Pfam" id="PF00400">
    <property type="entry name" value="WD40"/>
    <property type="match status" value="1"/>
</dbReference>
<feature type="domain" description="U2A'/phosphoprotein 32 family A C-terminal" evidence="4">
    <location>
        <begin position="390"/>
        <end position="408"/>
    </location>
</feature>
<feature type="repeat" description="WD" evidence="2">
    <location>
        <begin position="643"/>
        <end position="678"/>
    </location>
</feature>
<dbReference type="EMBL" id="JABEZV010000005">
    <property type="protein sequence ID" value="MBA0711988.1"/>
    <property type="molecule type" value="Genomic_DNA"/>
</dbReference>
<comment type="caution">
    <text evidence="5">The sequence shown here is derived from an EMBL/GenBank/DDBJ whole genome shotgun (WGS) entry which is preliminary data.</text>
</comment>
<dbReference type="InterPro" id="IPR003603">
    <property type="entry name" value="U2A'_phosphoprotein32A_C"/>
</dbReference>
<dbReference type="Proteomes" id="UP000593574">
    <property type="component" value="Unassembled WGS sequence"/>
</dbReference>
<keyword evidence="6" id="KW-1185">Reference proteome</keyword>
<dbReference type="AlphaFoldDB" id="A0A7J8ZJN0"/>
<dbReference type="InterPro" id="IPR001680">
    <property type="entry name" value="WD40_rpt"/>
</dbReference>
<reference evidence="5 6" key="1">
    <citation type="journal article" date="2019" name="Genome Biol. Evol.">
        <title>Insights into the evolution of the New World diploid cottons (Gossypium, subgenus Houzingenia) based on genome sequencing.</title>
        <authorList>
            <person name="Grover C.E."/>
            <person name="Arick M.A. 2nd"/>
            <person name="Thrash A."/>
            <person name="Conover J.L."/>
            <person name="Sanders W.S."/>
            <person name="Peterson D.G."/>
            <person name="Frelichowski J.E."/>
            <person name="Scheffler J.A."/>
            <person name="Scheffler B.E."/>
            <person name="Wendel J.F."/>
        </authorList>
    </citation>
    <scope>NUCLEOTIDE SEQUENCE [LARGE SCALE GENOMIC DNA]</scope>
    <source>
        <strain evidence="5">4</strain>
        <tissue evidence="5">Leaf</tissue>
    </source>
</reference>
<protein>
    <recommendedName>
        <fullName evidence="4">U2A'/phosphoprotein 32 family A C-terminal domain-containing protein</fullName>
    </recommendedName>
</protein>
<dbReference type="SUPFAM" id="SSF50978">
    <property type="entry name" value="WD40 repeat-like"/>
    <property type="match status" value="1"/>
</dbReference>
<dbReference type="SMART" id="SM00446">
    <property type="entry name" value="LRRcap"/>
    <property type="match status" value="1"/>
</dbReference>
<accession>A0A7J8ZJN0</accession>
<dbReference type="Gene3D" id="2.130.10.10">
    <property type="entry name" value="YVTN repeat-like/Quinoprotein amine dehydrogenase"/>
    <property type="match status" value="1"/>
</dbReference>
<name>A0A7J8ZJN0_9ROSI</name>
<dbReference type="PANTHER" id="PTHR47201:SF1">
    <property type="entry name" value="PROTEIN DWD HYPERSENSITIVE TO UV-B 1"/>
    <property type="match status" value="1"/>
</dbReference>
<feature type="non-terminal residue" evidence="5">
    <location>
        <position position="1"/>
    </location>
</feature>
<dbReference type="InterPro" id="IPR046377">
    <property type="entry name" value="DHU1"/>
</dbReference>
<dbReference type="InterPro" id="IPR015943">
    <property type="entry name" value="WD40/YVTN_repeat-like_dom_sf"/>
</dbReference>
<evidence type="ECO:0000256" key="2">
    <source>
        <dbReference type="PROSITE-ProRule" id="PRU00221"/>
    </source>
</evidence>
<evidence type="ECO:0000256" key="1">
    <source>
        <dbReference type="ARBA" id="ARBA00022737"/>
    </source>
</evidence>
<sequence>YIESCRRHGVAPRTGFLSALFKSGILVLLLRVARNMFGIMLNSSKLFFSDLFEAVVGKEGIISVVRYSAADVKKSRHELCVLEILLDHVKDVDFHPLLEVTTRIGDSEIEAVDVLNESSCALNGEYALVLIRSIDQKLRIVDLQDLSFGKDFLRDVSQRGLQCQVLNLRSSHFRKLNLVGEFLRLHTLNLDYSTMLSSFREDCFSSMPNLMCLSMCETRISNLWTTIAALSKLPSLVELRFQNWICCNDVGSSGSSVGDDQTGPSQPSNASHLEMPPISLNLLIDLDVMTEQAIRNLLPFSMNQNFQNANEDSSDDSEVDFSIHLENDQLDSSHSAPPGWNREINLPSEATSAALSNQNGEESSEGAISGHVADVSFKYISEHASPICFEQHYREFMIASIPQLRVLDNLPIRNIDRDMANLTFFKHFERLPYRRSDKESVVSILQKREIRAIPSSFRTQKQMPMDPVGKSQHSYARSLCAAKMGSSAWPYMHSLSISGNDLGDENGSFRPRQFEYHPTNSSLMVFGTLDGEVVVVNHEKQKIVSYIPSFGTMNSVLGLCWLKHFPSRLIAGSDNGSLKLYDIQHFPSTSNGLRTASSVTFDEFDQLTSVHVNSTDELFLASGYSKNVALYDINSGRRLQVFTDMHQEHINVVKFSNRSPSIFATSSFDQDIKMWDLRQKPIRPCYTATSSKGNVMVCFSPDDHYLLASAVDNEVKQLLAADGSLHLDFQIPATGSSQNYTRSYYLNGKDYIISGSCDEHVVRVCCAQTGRRLRDISLEGKASGSSMFVQSLRGDPFRPFNMSILAAYTRPSSKSEIVKVNLLASSECNKESSSGGSSFPFNSM</sequence>
<dbReference type="GO" id="GO:0071493">
    <property type="term" value="P:cellular response to UV-B"/>
    <property type="evidence" value="ECO:0007669"/>
    <property type="project" value="InterPro"/>
</dbReference>
<dbReference type="Pfam" id="PF20919">
    <property type="entry name" value="DHU1_N"/>
    <property type="match status" value="1"/>
</dbReference>
<dbReference type="Gene3D" id="3.80.10.10">
    <property type="entry name" value="Ribonuclease Inhibitor"/>
    <property type="match status" value="1"/>
</dbReference>
<proteinExistence type="predicted"/>
<dbReference type="SMART" id="SM00320">
    <property type="entry name" value="WD40"/>
    <property type="match status" value="4"/>
</dbReference>
<dbReference type="PROSITE" id="PS50294">
    <property type="entry name" value="WD_REPEATS_REGION"/>
    <property type="match status" value="1"/>
</dbReference>
<organism evidence="5 6">
    <name type="scientific">Gossypium laxum</name>
    <dbReference type="NCBI Taxonomy" id="34288"/>
    <lineage>
        <taxon>Eukaryota</taxon>
        <taxon>Viridiplantae</taxon>
        <taxon>Streptophyta</taxon>
        <taxon>Embryophyta</taxon>
        <taxon>Tracheophyta</taxon>
        <taxon>Spermatophyta</taxon>
        <taxon>Magnoliopsida</taxon>
        <taxon>eudicotyledons</taxon>
        <taxon>Gunneridae</taxon>
        <taxon>Pentapetalae</taxon>
        <taxon>rosids</taxon>
        <taxon>malvids</taxon>
        <taxon>Malvales</taxon>
        <taxon>Malvaceae</taxon>
        <taxon>Malvoideae</taxon>
        <taxon>Gossypium</taxon>
    </lineage>
</organism>
<keyword evidence="2" id="KW-0853">WD repeat</keyword>
<evidence type="ECO:0000256" key="3">
    <source>
        <dbReference type="SAM" id="MobiDB-lite"/>
    </source>
</evidence>
<gene>
    <name evidence="5" type="ORF">Golax_011115</name>
</gene>
<evidence type="ECO:0000313" key="5">
    <source>
        <dbReference type="EMBL" id="MBA0711988.1"/>
    </source>
</evidence>
<feature type="region of interest" description="Disordered" evidence="3">
    <location>
        <begin position="254"/>
        <end position="273"/>
    </location>
</feature>
<dbReference type="SUPFAM" id="SSF52058">
    <property type="entry name" value="L domain-like"/>
    <property type="match status" value="1"/>
</dbReference>
<dbReference type="InterPro" id="IPR048514">
    <property type="entry name" value="DHU1_N"/>
</dbReference>
<evidence type="ECO:0000259" key="4">
    <source>
        <dbReference type="SMART" id="SM00446"/>
    </source>
</evidence>
<feature type="compositionally biased region" description="Polar residues" evidence="3">
    <location>
        <begin position="262"/>
        <end position="271"/>
    </location>
</feature>
<feature type="non-terminal residue" evidence="5">
    <location>
        <position position="844"/>
    </location>
</feature>
<dbReference type="PROSITE" id="PS50082">
    <property type="entry name" value="WD_REPEATS_2"/>
    <property type="match status" value="1"/>
</dbReference>
<evidence type="ECO:0000313" key="6">
    <source>
        <dbReference type="Proteomes" id="UP000593574"/>
    </source>
</evidence>